<name>A0AAW1G8A5_ZOAVI</name>
<keyword evidence="2" id="KW-1185">Reference proteome</keyword>
<evidence type="ECO:0000313" key="2">
    <source>
        <dbReference type="Proteomes" id="UP001488805"/>
    </source>
</evidence>
<sequence>MKFWKGKAVFTRSRWSVTLGRTRGAVYTPHALHTCEGFMSGHWIGGCNEAKHVRVSCLVASYRCAHLSCEPAPLGCTWRGGPCASIELPTP</sequence>
<accession>A0AAW1G8A5</accession>
<dbReference type="Proteomes" id="UP001488805">
    <property type="component" value="Unassembled WGS sequence"/>
</dbReference>
<proteinExistence type="predicted"/>
<evidence type="ECO:0000313" key="1">
    <source>
        <dbReference type="EMBL" id="KAK9543046.1"/>
    </source>
</evidence>
<comment type="caution">
    <text evidence="1">The sequence shown here is derived from an EMBL/GenBank/DDBJ whole genome shotgun (WGS) entry which is preliminary data.</text>
</comment>
<reference evidence="1 2" key="1">
    <citation type="journal article" date="2024" name="Genome Biol. Evol.">
        <title>Chromosome-level genome assembly of the viviparous eelpout Zoarces viviparus.</title>
        <authorList>
            <person name="Fuhrmann N."/>
            <person name="Brasseur M.V."/>
            <person name="Bakowski C.E."/>
            <person name="Podsiadlowski L."/>
            <person name="Prost S."/>
            <person name="Krehenwinkel H."/>
            <person name="Mayer C."/>
        </authorList>
    </citation>
    <scope>NUCLEOTIDE SEQUENCE [LARGE SCALE GENOMIC DNA]</scope>
    <source>
        <strain evidence="1">NO-MEL_2022_Ind0_liver</strain>
    </source>
</reference>
<dbReference type="EMBL" id="JBCEZU010000001">
    <property type="protein sequence ID" value="KAK9543046.1"/>
    <property type="molecule type" value="Genomic_DNA"/>
</dbReference>
<protein>
    <submittedName>
        <fullName evidence="1">Uncharacterized protein</fullName>
    </submittedName>
</protein>
<gene>
    <name evidence="1" type="ORF">VZT92_000858</name>
</gene>
<organism evidence="1 2">
    <name type="scientific">Zoarces viviparus</name>
    <name type="common">Viviparous eelpout</name>
    <name type="synonym">Blennius viviparus</name>
    <dbReference type="NCBI Taxonomy" id="48416"/>
    <lineage>
        <taxon>Eukaryota</taxon>
        <taxon>Metazoa</taxon>
        <taxon>Chordata</taxon>
        <taxon>Craniata</taxon>
        <taxon>Vertebrata</taxon>
        <taxon>Euteleostomi</taxon>
        <taxon>Actinopterygii</taxon>
        <taxon>Neopterygii</taxon>
        <taxon>Teleostei</taxon>
        <taxon>Neoteleostei</taxon>
        <taxon>Acanthomorphata</taxon>
        <taxon>Eupercaria</taxon>
        <taxon>Perciformes</taxon>
        <taxon>Cottioidei</taxon>
        <taxon>Zoarcales</taxon>
        <taxon>Zoarcidae</taxon>
        <taxon>Zoarcinae</taxon>
        <taxon>Zoarces</taxon>
    </lineage>
</organism>
<dbReference type="AlphaFoldDB" id="A0AAW1G8A5"/>